<dbReference type="Proteomes" id="UP001303373">
    <property type="component" value="Chromosome 13"/>
</dbReference>
<keyword evidence="4" id="KW-1185">Reference proteome</keyword>
<keyword evidence="2" id="KW-0812">Transmembrane</keyword>
<feature type="transmembrane region" description="Helical" evidence="2">
    <location>
        <begin position="32"/>
        <end position="55"/>
    </location>
</feature>
<evidence type="ECO:0000256" key="2">
    <source>
        <dbReference type="SAM" id="Phobius"/>
    </source>
</evidence>
<dbReference type="EMBL" id="CP138592">
    <property type="protein sequence ID" value="WPH04710.1"/>
    <property type="molecule type" value="Genomic_DNA"/>
</dbReference>
<gene>
    <name evidence="3" type="ORF">R9X50_00760300</name>
</gene>
<reference evidence="3 4" key="1">
    <citation type="submission" date="2023-11" db="EMBL/GenBank/DDBJ databases">
        <title>An acidophilic fungus is an integral part of prey digestion in a carnivorous sundew plant.</title>
        <authorList>
            <person name="Tsai I.J."/>
        </authorList>
    </citation>
    <scope>NUCLEOTIDE SEQUENCE [LARGE SCALE GENOMIC DNA]</scope>
    <source>
        <strain evidence="3">169a</strain>
    </source>
</reference>
<feature type="transmembrane region" description="Helical" evidence="2">
    <location>
        <begin position="75"/>
        <end position="96"/>
    </location>
</feature>
<feature type="transmembrane region" description="Helical" evidence="2">
    <location>
        <begin position="144"/>
        <end position="164"/>
    </location>
</feature>
<feature type="region of interest" description="Disordered" evidence="1">
    <location>
        <begin position="308"/>
        <end position="344"/>
    </location>
</feature>
<name>A0AAQ3RCU4_9PEZI</name>
<protein>
    <recommendedName>
        <fullName evidence="5">Microtubule associated protein</fullName>
    </recommendedName>
</protein>
<keyword evidence="2" id="KW-1133">Transmembrane helix</keyword>
<dbReference type="InterPro" id="IPR018750">
    <property type="entry name" value="DUF2306_membrane"/>
</dbReference>
<dbReference type="Pfam" id="PF10067">
    <property type="entry name" value="DUF2306"/>
    <property type="match status" value="1"/>
</dbReference>
<feature type="compositionally biased region" description="Basic and acidic residues" evidence="1">
    <location>
        <begin position="334"/>
        <end position="344"/>
    </location>
</feature>
<evidence type="ECO:0008006" key="5">
    <source>
        <dbReference type="Google" id="ProtNLM"/>
    </source>
</evidence>
<dbReference type="AlphaFoldDB" id="A0AAQ3RCU4"/>
<evidence type="ECO:0000256" key="1">
    <source>
        <dbReference type="SAM" id="MobiDB-lite"/>
    </source>
</evidence>
<keyword evidence="2" id="KW-0472">Membrane</keyword>
<evidence type="ECO:0000313" key="4">
    <source>
        <dbReference type="Proteomes" id="UP001303373"/>
    </source>
</evidence>
<evidence type="ECO:0000313" key="3">
    <source>
        <dbReference type="EMBL" id="WPH04710.1"/>
    </source>
</evidence>
<feature type="transmembrane region" description="Helical" evidence="2">
    <location>
        <begin position="108"/>
        <end position="132"/>
    </location>
</feature>
<proteinExistence type="predicted"/>
<feature type="transmembrane region" description="Helical" evidence="2">
    <location>
        <begin position="176"/>
        <end position="200"/>
    </location>
</feature>
<feature type="transmembrane region" description="Helical" evidence="2">
    <location>
        <begin position="265"/>
        <end position="284"/>
    </location>
</feature>
<organism evidence="3 4">
    <name type="scientific">Acrodontium crateriforme</name>
    <dbReference type="NCBI Taxonomy" id="150365"/>
    <lineage>
        <taxon>Eukaryota</taxon>
        <taxon>Fungi</taxon>
        <taxon>Dikarya</taxon>
        <taxon>Ascomycota</taxon>
        <taxon>Pezizomycotina</taxon>
        <taxon>Dothideomycetes</taxon>
        <taxon>Dothideomycetidae</taxon>
        <taxon>Mycosphaerellales</taxon>
        <taxon>Teratosphaeriaceae</taxon>
        <taxon>Acrodontium</taxon>
    </lineage>
</organism>
<sequence length="344" mass="38147">MTLHNPSNPSNAFVRFMRQVYYPIGFKKGYNFILWFICAGAMTGFVLSRLQYLSIDGIFKAGSAPGEWYYYSKKFYHFGITLHLSTILPAGLLAMLQFTPFIRYKALIFHRINGYIVVLLLLLGNVGALMIARHAFGGTLSTQLLVGVLAIATTSSATLSYYNIKMLQIDQHRAWMLRCWFYAGSIITLRIILIITALIISRLDSFNIAISCDQIAFSSGDEAAAVYPGCNVTADGVWTGYTAVHASFGKSLIETAAAFQLSFGMAGWLAFLLHAIGVELYLNLTPAESERLRRVSYERQLERGFSHPGSAGLTVDRLGDAEQWMPPATNPDTKALKDSESETK</sequence>
<accession>A0AAQ3RCU4</accession>